<feature type="compositionally biased region" description="Basic and acidic residues" evidence="4">
    <location>
        <begin position="1266"/>
        <end position="1286"/>
    </location>
</feature>
<evidence type="ECO:0000256" key="2">
    <source>
        <dbReference type="PROSITE-ProRule" id="PRU00023"/>
    </source>
</evidence>
<feature type="repeat" description="RCC1" evidence="3">
    <location>
        <begin position="226"/>
        <end position="275"/>
    </location>
</feature>
<dbReference type="RefSeq" id="XP_060456914.1">
    <property type="nucleotide sequence ID" value="XM_060600307.1"/>
</dbReference>
<proteinExistence type="predicted"/>
<feature type="repeat" description="RCC1" evidence="3">
    <location>
        <begin position="276"/>
        <end position="342"/>
    </location>
</feature>
<dbReference type="Pfam" id="PF00651">
    <property type="entry name" value="BTB"/>
    <property type="match status" value="2"/>
</dbReference>
<evidence type="ECO:0000313" key="6">
    <source>
        <dbReference type="EMBL" id="BEI91649.1"/>
    </source>
</evidence>
<dbReference type="SUPFAM" id="SSF48403">
    <property type="entry name" value="Ankyrin repeat"/>
    <property type="match status" value="1"/>
</dbReference>
<dbReference type="InterPro" id="IPR051625">
    <property type="entry name" value="Signaling_Regulatory_Domain"/>
</dbReference>
<dbReference type="Pfam" id="PF13540">
    <property type="entry name" value="RCC1_2"/>
    <property type="match status" value="1"/>
</dbReference>
<dbReference type="KEGG" id="ccac:CcaHIS019_0404690"/>
<dbReference type="Gene3D" id="2.130.10.30">
    <property type="entry name" value="Regulator of chromosome condensation 1/beta-lactamase-inhibitor protein II"/>
    <property type="match status" value="1"/>
</dbReference>
<feature type="compositionally biased region" description="Low complexity" evidence="4">
    <location>
        <begin position="1313"/>
        <end position="1334"/>
    </location>
</feature>
<dbReference type="GeneID" id="85495519"/>
<feature type="compositionally biased region" description="Pro residues" evidence="4">
    <location>
        <begin position="1108"/>
        <end position="1117"/>
    </location>
</feature>
<feature type="region of interest" description="Disordered" evidence="4">
    <location>
        <begin position="24"/>
        <end position="47"/>
    </location>
</feature>
<feature type="region of interest" description="Disordered" evidence="4">
    <location>
        <begin position="1243"/>
        <end position="1388"/>
    </location>
</feature>
<feature type="region of interest" description="Disordered" evidence="4">
    <location>
        <begin position="1179"/>
        <end position="1210"/>
    </location>
</feature>
<evidence type="ECO:0000256" key="3">
    <source>
        <dbReference type="PROSITE-ProRule" id="PRU00235"/>
    </source>
</evidence>
<reference evidence="6" key="1">
    <citation type="journal article" date="2023" name="BMC Genomics">
        <title>Chromosome-level genome assemblies of Cutaneotrichosporon spp. (Trichosporonales, Basidiomycota) reveal imbalanced evolution between nucleotide sequences and chromosome synteny.</title>
        <authorList>
            <person name="Kobayashi Y."/>
            <person name="Kayamori A."/>
            <person name="Aoki K."/>
            <person name="Shiwa Y."/>
            <person name="Matsutani M."/>
            <person name="Fujita N."/>
            <person name="Sugita T."/>
            <person name="Iwasaki W."/>
            <person name="Tanaka N."/>
            <person name="Takashima M."/>
        </authorList>
    </citation>
    <scope>NUCLEOTIDE SEQUENCE</scope>
    <source>
        <strain evidence="6">HIS019</strain>
    </source>
</reference>
<dbReference type="InterPro" id="IPR002110">
    <property type="entry name" value="Ankyrin_rpt"/>
</dbReference>
<feature type="region of interest" description="Disordered" evidence="4">
    <location>
        <begin position="1000"/>
        <end position="1089"/>
    </location>
</feature>
<feature type="domain" description="BTB" evidence="5">
    <location>
        <begin position="640"/>
        <end position="710"/>
    </location>
</feature>
<evidence type="ECO:0000313" key="7">
    <source>
        <dbReference type="Proteomes" id="UP001233271"/>
    </source>
</evidence>
<dbReference type="PROSITE" id="PS50012">
    <property type="entry name" value="RCC1_3"/>
    <property type="match status" value="3"/>
</dbReference>
<dbReference type="InterPro" id="IPR036770">
    <property type="entry name" value="Ankyrin_rpt-contain_sf"/>
</dbReference>
<feature type="repeat" description="RCC1" evidence="3">
    <location>
        <begin position="156"/>
        <end position="223"/>
    </location>
</feature>
<name>A0AA48QVS2_9TREE</name>
<dbReference type="PANTHER" id="PTHR22872:SF2">
    <property type="entry name" value="INHIBITOR OF BRUTON TYROSINE KINASE"/>
    <property type="match status" value="1"/>
</dbReference>
<dbReference type="SMART" id="SM00248">
    <property type="entry name" value="ANK"/>
    <property type="match status" value="2"/>
</dbReference>
<keyword evidence="2" id="KW-0040">ANK repeat</keyword>
<dbReference type="PANTHER" id="PTHR22872">
    <property type="entry name" value="BTK-BINDING PROTEIN-RELATED"/>
    <property type="match status" value="1"/>
</dbReference>
<feature type="compositionally biased region" description="Low complexity" evidence="4">
    <location>
        <begin position="1147"/>
        <end position="1157"/>
    </location>
</feature>
<dbReference type="PROSITE" id="PS50088">
    <property type="entry name" value="ANK_REPEAT"/>
    <property type="match status" value="1"/>
</dbReference>
<sequence length="1407" mass="153617">MPNLHANYYHGNVKAFRQELDGAASTTSGARQSSSAGRSWTLSGFVPKADPNERDALGRTVLHLAATSNTPLSYQFFQILLRNPAISVNLQDYESGYTALHRALYAGNIRAARDLLARPDIDVSVTDNEGLRAFDLFNGTVDGTNPADDGDEVIGTDLYVWGVNRNSTLGLSDASGDKTFPDRVNLLTQKQASSHPDPAERFLHVGVRDVQMAKLHTGVVTAEARGNLSLCGFGSAGRLGQKIHSQLPLLPLPDFAPTVVAIALGPDHTLALTSGGYVMTWGSNRYQQLGYVIEAPANPSPFAKDDDLIVQTTPKRIIGALKKEWVRGVAAGRMSSACWTADAVWTWGTNLGHLGYEKAANPTQINPRKVTAISQPVIDVALSDYAMICILDSNEVMCFHHDAHFKITFNSPQKSLKGPKNPAHVSMDPTIIKVTSCGQMFATLSAKGDVCTFTLPHPSEEASKDVRDRHVIVKPQILWALRKSFTAVKDMALGPDGTVIICTKSGHVFVRQRTKAGSGALKFRRIPYLQRIIKVAANETGGFAAIRVDARPSAIALKGKTLEEDLFSLQPHVRRYENQMTAEDFDRPVVRRDTEDEEDESTDSVHHDTMVATQLCHVINRWQAHSTDSLFAWSEPLLGSDVSIAVGDYVIPAHSVVLCLRAPAFARVLAGQVVEGLRLRAEDGRPVIEMDVTHPLVALLLLQYLYSDELAAVWDSRVVYTLQTKFPDMPLPVRDIKRDVRRFADILELAPLRPVLELVAKTTISTKTLPGDLATFFAQSSTPPSEVCDVVVVLADREVALNSALLRARCPFFEAMFADRDWTLQRREADDDNNVVVHMEHLRWRPMKLVFRFIHEGREDDLFDYLHQETLDEFLDFVFEVLAAATELLMDRLVLVCSRVIVKHCNPFNAAALAVEASFYRAADLKASIFDYISACMETMLESGLLDDMDDDVLRDLSKTISVKQGDKAVVPRSNILVDELMVKHREWIAVQDIPTPRVRQPYKWKPRSPHLEARRPSTSPMTTPDLKPLTSAGPVDEMFTMDEETSAGTTPRQAPSPNPSAGSARSMTPLSLGRSSGKPVWKSRTVEQEKVDLRSIMAEAAATRTPARPPGPPSTPTPARANGSASAATPRPSPSGWRPVEARPTSLAAVQASQAPQAPLIPTRATGSMAAAPVGHVIQPPRLGATPTRRQGVAWSTPTTYAPPVSSSPSQAFSLLAIQQQERDAAETVTKKVAKSFAEIQAEEAAAAAERAREDEFQRWWETQRTSDRVESGRGRGRGRGERRVPTRGKGKGRASGGGEAGPSVINGQAESSQPASQPQSQTQGQSSPQVPSGRKGKGRGESVEDGATQFRGRRQTQDSGSGKDPQEARIDDSPTRQESWSEGGSDRILSICIVSASHLASHLAS</sequence>
<keyword evidence="7" id="KW-1185">Reference proteome</keyword>
<evidence type="ECO:0000256" key="4">
    <source>
        <dbReference type="SAM" id="MobiDB-lite"/>
    </source>
</evidence>
<dbReference type="InterPro" id="IPR009091">
    <property type="entry name" value="RCC1/BLIP-II"/>
</dbReference>
<gene>
    <name evidence="6" type="ORF">CcaverHIS019_0404690</name>
</gene>
<accession>A0AA48QVS2</accession>
<organism evidence="6 7">
    <name type="scientific">Cutaneotrichosporon cavernicola</name>
    <dbReference type="NCBI Taxonomy" id="279322"/>
    <lineage>
        <taxon>Eukaryota</taxon>
        <taxon>Fungi</taxon>
        <taxon>Dikarya</taxon>
        <taxon>Basidiomycota</taxon>
        <taxon>Agaricomycotina</taxon>
        <taxon>Tremellomycetes</taxon>
        <taxon>Trichosporonales</taxon>
        <taxon>Trichosporonaceae</taxon>
        <taxon>Cutaneotrichosporon</taxon>
    </lineage>
</organism>
<dbReference type="CDD" id="cd18186">
    <property type="entry name" value="BTB_POZ_ZBTB_KLHL-like"/>
    <property type="match status" value="2"/>
</dbReference>
<dbReference type="SUPFAM" id="SSF54695">
    <property type="entry name" value="POZ domain"/>
    <property type="match status" value="2"/>
</dbReference>
<evidence type="ECO:0000256" key="1">
    <source>
        <dbReference type="ARBA" id="ARBA00022737"/>
    </source>
</evidence>
<dbReference type="InterPro" id="IPR000210">
    <property type="entry name" value="BTB/POZ_dom"/>
</dbReference>
<dbReference type="SMART" id="SM00225">
    <property type="entry name" value="BTB"/>
    <property type="match status" value="2"/>
</dbReference>
<protein>
    <recommendedName>
        <fullName evidence="5">BTB domain-containing protein</fullName>
    </recommendedName>
</protein>
<dbReference type="Gene3D" id="3.30.710.10">
    <property type="entry name" value="Potassium Channel Kv1.1, Chain A"/>
    <property type="match status" value="2"/>
</dbReference>
<feature type="region of interest" description="Disordered" evidence="4">
    <location>
        <begin position="1101"/>
        <end position="1157"/>
    </location>
</feature>
<dbReference type="Gene3D" id="1.25.40.20">
    <property type="entry name" value="Ankyrin repeat-containing domain"/>
    <property type="match status" value="1"/>
</dbReference>
<feature type="compositionally biased region" description="Low complexity" evidence="4">
    <location>
        <begin position="1118"/>
        <end position="1131"/>
    </location>
</feature>
<feature type="compositionally biased region" description="Polar residues" evidence="4">
    <location>
        <begin position="1195"/>
        <end position="1210"/>
    </location>
</feature>
<dbReference type="Proteomes" id="UP001233271">
    <property type="component" value="Chromosome 4"/>
</dbReference>
<dbReference type="Pfam" id="PF12796">
    <property type="entry name" value="Ank_2"/>
    <property type="match status" value="1"/>
</dbReference>
<feature type="repeat" description="ANK" evidence="2">
    <location>
        <begin position="95"/>
        <end position="128"/>
    </location>
</feature>
<dbReference type="InterPro" id="IPR011333">
    <property type="entry name" value="SKP1/BTB/POZ_sf"/>
</dbReference>
<feature type="domain" description="BTB" evidence="5">
    <location>
        <begin position="788"/>
        <end position="858"/>
    </location>
</feature>
<dbReference type="SUPFAM" id="SSF50985">
    <property type="entry name" value="RCC1/BLIP-II"/>
    <property type="match status" value="1"/>
</dbReference>
<feature type="compositionally biased region" description="Low complexity" evidence="4">
    <location>
        <begin position="24"/>
        <end position="39"/>
    </location>
</feature>
<feature type="compositionally biased region" description="Polar residues" evidence="4">
    <location>
        <begin position="1047"/>
        <end position="1070"/>
    </location>
</feature>
<dbReference type="InterPro" id="IPR000408">
    <property type="entry name" value="Reg_chr_condens"/>
</dbReference>
<keyword evidence="1" id="KW-0677">Repeat</keyword>
<feature type="compositionally biased region" description="Basic and acidic residues" evidence="4">
    <location>
        <begin position="1251"/>
        <end position="1260"/>
    </location>
</feature>
<evidence type="ECO:0000259" key="5">
    <source>
        <dbReference type="PROSITE" id="PS50097"/>
    </source>
</evidence>
<dbReference type="EMBL" id="AP028215">
    <property type="protein sequence ID" value="BEI91649.1"/>
    <property type="molecule type" value="Genomic_DNA"/>
</dbReference>
<dbReference type="PROSITE" id="PS50097">
    <property type="entry name" value="BTB"/>
    <property type="match status" value="2"/>
</dbReference>
<feature type="compositionally biased region" description="Basic and acidic residues" evidence="4">
    <location>
        <begin position="1366"/>
        <end position="1377"/>
    </location>
</feature>